<evidence type="ECO:0000313" key="2">
    <source>
        <dbReference type="EMBL" id="KAG5635277.1"/>
    </source>
</evidence>
<name>A0A9P7FUW6_9AGAR</name>
<dbReference type="OrthoDB" id="2841294at2759"/>
<gene>
    <name evidence="2" type="ORF">H0H81_011840</name>
</gene>
<feature type="chain" id="PRO_5040333419" evidence="1">
    <location>
        <begin position="19"/>
        <end position="142"/>
    </location>
</feature>
<keyword evidence="1" id="KW-0732">Signal</keyword>
<protein>
    <submittedName>
        <fullName evidence="2">Uncharacterized protein</fullName>
    </submittedName>
</protein>
<dbReference type="EMBL" id="JABCKI010006133">
    <property type="protein sequence ID" value="KAG5635277.1"/>
    <property type="molecule type" value="Genomic_DNA"/>
</dbReference>
<comment type="caution">
    <text evidence="2">The sequence shown here is derived from an EMBL/GenBank/DDBJ whole genome shotgun (WGS) entry which is preliminary data.</text>
</comment>
<reference evidence="2" key="2">
    <citation type="submission" date="2021-10" db="EMBL/GenBank/DDBJ databases">
        <title>Phylogenomics reveals ancestral predisposition of the termite-cultivated fungus Termitomyces towards a domesticated lifestyle.</title>
        <authorList>
            <person name="Auxier B."/>
            <person name="Grum-Grzhimaylo A."/>
            <person name="Cardenas M.E."/>
            <person name="Lodge J.D."/>
            <person name="Laessoe T."/>
            <person name="Pedersen O."/>
            <person name="Smith M.E."/>
            <person name="Kuyper T.W."/>
            <person name="Franco-Molano E.A."/>
            <person name="Baroni T.J."/>
            <person name="Aanen D.K."/>
        </authorList>
    </citation>
    <scope>NUCLEOTIDE SEQUENCE</scope>
    <source>
        <strain evidence="2">D49</strain>
    </source>
</reference>
<keyword evidence="3" id="KW-1185">Reference proteome</keyword>
<reference evidence="2" key="1">
    <citation type="submission" date="2021-02" db="EMBL/GenBank/DDBJ databases">
        <authorList>
            <person name="Nieuwenhuis M."/>
            <person name="Van De Peppel L.J.J."/>
        </authorList>
    </citation>
    <scope>NUCLEOTIDE SEQUENCE</scope>
    <source>
        <strain evidence="2">D49</strain>
    </source>
</reference>
<feature type="signal peptide" evidence="1">
    <location>
        <begin position="1"/>
        <end position="18"/>
    </location>
</feature>
<dbReference type="AlphaFoldDB" id="A0A9P7FUW6"/>
<organism evidence="2 3">
    <name type="scientific">Sphagnurus paluster</name>
    <dbReference type="NCBI Taxonomy" id="117069"/>
    <lineage>
        <taxon>Eukaryota</taxon>
        <taxon>Fungi</taxon>
        <taxon>Dikarya</taxon>
        <taxon>Basidiomycota</taxon>
        <taxon>Agaricomycotina</taxon>
        <taxon>Agaricomycetes</taxon>
        <taxon>Agaricomycetidae</taxon>
        <taxon>Agaricales</taxon>
        <taxon>Tricholomatineae</taxon>
        <taxon>Lyophyllaceae</taxon>
        <taxon>Sphagnurus</taxon>
    </lineage>
</organism>
<dbReference type="Pfam" id="PF19271">
    <property type="entry name" value="Nis1"/>
    <property type="match status" value="1"/>
</dbReference>
<evidence type="ECO:0000313" key="3">
    <source>
        <dbReference type="Proteomes" id="UP000717328"/>
    </source>
</evidence>
<proteinExistence type="predicted"/>
<dbReference type="InterPro" id="IPR045469">
    <property type="entry name" value="Nis1"/>
</dbReference>
<evidence type="ECO:0000256" key="1">
    <source>
        <dbReference type="SAM" id="SignalP"/>
    </source>
</evidence>
<sequence>MKFFAPFAFFASLAAVSAQSVDIASPVAGTSVHAGGSLNVEIDRPNSLEGSTEVALVIGFESCPTYPCYPAAGGMGTVLYNGPYNPQYQASAPHLPPHQNFTVTIPSTAAKGTAQLNVAHVALTGAGLAAFLQTLNVTLTVV</sequence>
<accession>A0A9P7FUW6</accession>
<dbReference type="Proteomes" id="UP000717328">
    <property type="component" value="Unassembled WGS sequence"/>
</dbReference>